<sequence>MSGGIYIYDDEYFESKNEYHVMDSFEFENGEVLNEVKVEYMTFGTPIYDEDGQIKNAIIYCHGSLGNYASMKKVAPLVGEGDAFDERKYFFISLTALGSPNSCSPSTTDLKNKFPKYTILDVVNFQKQFLKEKFNLDHVLGMIGNSMGGFVALTSAINYPEYSDFIITGVSSYKVAGHDFILSKFVDEIITSDPDYAKGELTYSLIRTLRLANLAEFNFGLSKEALREMSNDELAYEFENFGNEMIEVDIYDLKYCNESCMYYDVESDLDKIKSKVLIISCKQDPHFPTDLDGIPMAEMIDDSQLIVMDSKLGHLCFNELETISDELREFMEEFDDC</sequence>
<reference evidence="3 4" key="1">
    <citation type="submission" date="2017-03" db="EMBL/GenBank/DDBJ databases">
        <title>Genome sequence of Methanobrevibacter thaueri.</title>
        <authorList>
            <person name="Poehlein A."/>
            <person name="Seedorf H."/>
            <person name="Daniel R."/>
        </authorList>
    </citation>
    <scope>NUCLEOTIDE SEQUENCE [LARGE SCALE GENOMIC DNA]</scope>
    <source>
        <strain evidence="3 4">DSM 11995</strain>
    </source>
</reference>
<dbReference type="SUPFAM" id="SSF53474">
    <property type="entry name" value="alpha/beta-Hydrolases"/>
    <property type="match status" value="1"/>
</dbReference>
<evidence type="ECO:0000313" key="3">
    <source>
        <dbReference type="EMBL" id="PWB87477.1"/>
    </source>
</evidence>
<evidence type="ECO:0000256" key="1">
    <source>
        <dbReference type="ARBA" id="ARBA00022679"/>
    </source>
</evidence>
<evidence type="ECO:0000259" key="2">
    <source>
        <dbReference type="Pfam" id="PF00561"/>
    </source>
</evidence>
<dbReference type="Proteomes" id="UP000251717">
    <property type="component" value="Unassembled WGS sequence"/>
</dbReference>
<dbReference type="GO" id="GO:0009086">
    <property type="term" value="P:methionine biosynthetic process"/>
    <property type="evidence" value="ECO:0007669"/>
    <property type="project" value="TreeGrafter"/>
</dbReference>
<dbReference type="RefSeq" id="WP_243409692.1">
    <property type="nucleotide sequence ID" value="NZ_MZGS01000020.1"/>
</dbReference>
<comment type="caution">
    <text evidence="3">The sequence shown here is derived from an EMBL/GenBank/DDBJ whole genome shotgun (WGS) entry which is preliminary data.</text>
</comment>
<dbReference type="PANTHER" id="PTHR32268:SF11">
    <property type="entry name" value="HOMOSERINE O-ACETYLTRANSFERASE"/>
    <property type="match status" value="1"/>
</dbReference>
<dbReference type="AlphaFoldDB" id="A0A315XM57"/>
<dbReference type="Gene3D" id="3.40.50.1820">
    <property type="entry name" value="alpha/beta hydrolase"/>
    <property type="match status" value="1"/>
</dbReference>
<dbReference type="EMBL" id="MZGS01000020">
    <property type="protein sequence ID" value="PWB87477.1"/>
    <property type="molecule type" value="Genomic_DNA"/>
</dbReference>
<organism evidence="3 4">
    <name type="scientific">Methanobrevibacter thaueri</name>
    <dbReference type="NCBI Taxonomy" id="190975"/>
    <lineage>
        <taxon>Archaea</taxon>
        <taxon>Methanobacteriati</taxon>
        <taxon>Methanobacteriota</taxon>
        <taxon>Methanomada group</taxon>
        <taxon>Methanobacteria</taxon>
        <taxon>Methanobacteriales</taxon>
        <taxon>Methanobacteriaceae</taxon>
        <taxon>Methanobrevibacter</taxon>
    </lineage>
</organism>
<feature type="domain" description="AB hydrolase-1" evidence="2">
    <location>
        <begin position="56"/>
        <end position="161"/>
    </location>
</feature>
<name>A0A315XM57_9EURY</name>
<keyword evidence="4" id="KW-1185">Reference proteome</keyword>
<dbReference type="InterPro" id="IPR000073">
    <property type="entry name" value="AB_hydrolase_1"/>
</dbReference>
<accession>A0A315XM57</accession>
<dbReference type="Pfam" id="PF00561">
    <property type="entry name" value="Abhydrolase_1"/>
    <property type="match status" value="1"/>
</dbReference>
<dbReference type="InterPro" id="IPR008220">
    <property type="entry name" value="HAT_MetX-like"/>
</dbReference>
<dbReference type="PANTHER" id="PTHR32268">
    <property type="entry name" value="HOMOSERINE O-ACETYLTRANSFERASE"/>
    <property type="match status" value="1"/>
</dbReference>
<dbReference type="GO" id="GO:0009092">
    <property type="term" value="P:homoserine metabolic process"/>
    <property type="evidence" value="ECO:0007669"/>
    <property type="project" value="TreeGrafter"/>
</dbReference>
<proteinExistence type="predicted"/>
<dbReference type="EC" id="2.3.1.31" evidence="3"/>
<dbReference type="InterPro" id="IPR029058">
    <property type="entry name" value="AB_hydrolase_fold"/>
</dbReference>
<gene>
    <name evidence="3" type="primary">metX_4</name>
    <name evidence="3" type="ORF">MBBTH_10430</name>
</gene>
<evidence type="ECO:0000313" key="4">
    <source>
        <dbReference type="Proteomes" id="UP000251717"/>
    </source>
</evidence>
<dbReference type="GO" id="GO:0004414">
    <property type="term" value="F:homoserine O-acetyltransferase activity"/>
    <property type="evidence" value="ECO:0007669"/>
    <property type="project" value="UniProtKB-EC"/>
</dbReference>
<keyword evidence="1 3" id="KW-0808">Transferase</keyword>
<keyword evidence="3" id="KW-0012">Acyltransferase</keyword>
<protein>
    <submittedName>
        <fullName evidence="3">Homoserine O-acetyltransferase</fullName>
        <ecNumber evidence="3">2.3.1.31</ecNumber>
    </submittedName>
</protein>